<dbReference type="KEGG" id="rbc:BN938_0380"/>
<evidence type="ECO:0000313" key="2">
    <source>
        <dbReference type="EMBL" id="CDN30485.1"/>
    </source>
</evidence>
<evidence type="ECO:0000256" key="1">
    <source>
        <dbReference type="SAM" id="MobiDB-lite"/>
    </source>
</evidence>
<dbReference type="Proteomes" id="UP000027616">
    <property type="component" value="Chromosome I"/>
</dbReference>
<dbReference type="AlphaFoldDB" id="A0A060R6A7"/>
<feature type="region of interest" description="Disordered" evidence="1">
    <location>
        <begin position="25"/>
        <end position="49"/>
    </location>
</feature>
<reference evidence="2 3" key="1">
    <citation type="journal article" date="2015" name="Genome Announc.">
        <title>Complete Genome Sequence of the Novel Leech Symbiont Mucinivorans hirudinis M3T.</title>
        <authorList>
            <person name="Nelson M.C."/>
            <person name="Bomar L."/>
            <person name="Graf J."/>
        </authorList>
    </citation>
    <scope>NUCLEOTIDE SEQUENCE [LARGE SCALE GENOMIC DNA]</scope>
    <source>
        <strain evidence="3">M3</strain>
    </source>
</reference>
<dbReference type="eggNOG" id="ENOG5031YHG">
    <property type="taxonomic scope" value="Bacteria"/>
</dbReference>
<dbReference type="STRING" id="1433126.BN938_0380"/>
<proteinExistence type="predicted"/>
<evidence type="ECO:0000313" key="3">
    <source>
        <dbReference type="Proteomes" id="UP000027616"/>
    </source>
</evidence>
<protein>
    <submittedName>
        <fullName evidence="2">Conjugative transposon protein TraB</fullName>
    </submittedName>
</protein>
<accession>A0A060R6A7</accession>
<dbReference type="OrthoDB" id="949719at2"/>
<sequence length="126" mass="14867">MAKQTNNPQVDEDFMKEVIAQGFPMKRERAPEPIVQEPEPTAEKPKKRKELSNDYIERYFERVDFADRQLIYITRETHKKLTDIVNVIGGRQGTISGYIENIIREHFDTHKDEVNTIYASRFKKPL</sequence>
<dbReference type="HOGENOM" id="CLU_109344_1_1_10"/>
<dbReference type="Pfam" id="PF11888">
    <property type="entry name" value="DUF3408"/>
    <property type="match status" value="1"/>
</dbReference>
<dbReference type="InterPro" id="IPR021823">
    <property type="entry name" value="DUF3408"/>
</dbReference>
<gene>
    <name evidence="2" type="ORF">BN938_0380</name>
</gene>
<organism evidence="2 3">
    <name type="scientific">Mucinivorans hirudinis</name>
    <dbReference type="NCBI Taxonomy" id="1433126"/>
    <lineage>
        <taxon>Bacteria</taxon>
        <taxon>Pseudomonadati</taxon>
        <taxon>Bacteroidota</taxon>
        <taxon>Bacteroidia</taxon>
        <taxon>Bacteroidales</taxon>
        <taxon>Rikenellaceae</taxon>
        <taxon>Mucinivorans</taxon>
    </lineage>
</organism>
<name>A0A060R6A7_9BACT</name>
<dbReference type="EMBL" id="HG934468">
    <property type="protein sequence ID" value="CDN30485.1"/>
    <property type="molecule type" value="Genomic_DNA"/>
</dbReference>
<keyword evidence="3" id="KW-1185">Reference proteome</keyword>